<organism evidence="4 6">
    <name type="scientific">Dermabacter jinjuensis</name>
    <dbReference type="NCBI Taxonomy" id="1667168"/>
    <lineage>
        <taxon>Bacteria</taxon>
        <taxon>Bacillati</taxon>
        <taxon>Actinomycetota</taxon>
        <taxon>Actinomycetes</taxon>
        <taxon>Micrococcales</taxon>
        <taxon>Dermabacteraceae</taxon>
        <taxon>Dermabacter</taxon>
    </lineage>
</organism>
<keyword evidence="2" id="KW-0472">Membrane</keyword>
<protein>
    <recommendedName>
        <fullName evidence="7">Gram-positive cocci surface proteins LPxTG domain-containing protein</fullName>
    </recommendedName>
</protein>
<reference evidence="4 6" key="1">
    <citation type="journal article" date="2016" name="Int. J. Syst. Evol. Microbiol.">
        <title>Dermabacter jinjuensis sp. nov., a novel species of the genus Dermabacter isolated from a clinical specimen.</title>
        <authorList>
            <person name="Park Y.K."/>
            <person name="Lee K.M."/>
            <person name="Lee W.K."/>
            <person name="Cho M.J."/>
            <person name="Lee H.S."/>
            <person name="Cho Y.G."/>
            <person name="Lee Y.C."/>
            <person name="Lee W.K."/>
            <person name="Seong W.K."/>
            <person name="Hwang K.J."/>
        </authorList>
    </citation>
    <scope>NUCLEOTIDE SEQUENCE [LARGE SCALE GENOMIC DNA]</scope>
    <source>
        <strain evidence="4 6">32T</strain>
    </source>
</reference>
<dbReference type="EMBL" id="CP023482">
    <property type="protein sequence ID" value="ATH97511.1"/>
    <property type="molecule type" value="Genomic_DNA"/>
</dbReference>
<feature type="region of interest" description="Disordered" evidence="1">
    <location>
        <begin position="481"/>
        <end position="514"/>
    </location>
</feature>
<evidence type="ECO:0008006" key="7">
    <source>
        <dbReference type="Google" id="ProtNLM"/>
    </source>
</evidence>
<evidence type="ECO:0000256" key="2">
    <source>
        <dbReference type="SAM" id="Phobius"/>
    </source>
</evidence>
<dbReference type="RefSeq" id="WP_096882287.1">
    <property type="nucleotide sequence ID" value="NZ_CP023482.1"/>
</dbReference>
<evidence type="ECO:0000313" key="4">
    <source>
        <dbReference type="EMBL" id="ATH95678.1"/>
    </source>
</evidence>
<evidence type="ECO:0000256" key="3">
    <source>
        <dbReference type="SAM" id="SignalP"/>
    </source>
</evidence>
<feature type="compositionally biased region" description="Gly residues" evidence="1">
    <location>
        <begin position="719"/>
        <end position="728"/>
    </location>
</feature>
<evidence type="ECO:0000313" key="6">
    <source>
        <dbReference type="Proteomes" id="UP000815698"/>
    </source>
</evidence>
<keyword evidence="3" id="KW-0732">Signal</keyword>
<keyword evidence="2" id="KW-1133">Transmembrane helix</keyword>
<feature type="region of interest" description="Disordered" evidence="1">
    <location>
        <begin position="339"/>
        <end position="368"/>
    </location>
</feature>
<dbReference type="Proteomes" id="UP000815698">
    <property type="component" value="Chromosome"/>
</dbReference>
<feature type="chain" id="PRO_5045028726" description="Gram-positive cocci surface proteins LPxTG domain-containing protein" evidence="3">
    <location>
        <begin position="24"/>
        <end position="823"/>
    </location>
</feature>
<feature type="region of interest" description="Disordered" evidence="1">
    <location>
        <begin position="713"/>
        <end position="794"/>
    </location>
</feature>
<dbReference type="EMBL" id="CP023482">
    <property type="protein sequence ID" value="ATH95678.1"/>
    <property type="molecule type" value="Genomic_DNA"/>
</dbReference>
<proteinExistence type="predicted"/>
<dbReference type="NCBIfam" id="TIGR03769">
    <property type="entry name" value="P_ac_wall_RPT"/>
    <property type="match status" value="2"/>
</dbReference>
<evidence type="ECO:0000313" key="5">
    <source>
        <dbReference type="EMBL" id="ATH97511.1"/>
    </source>
</evidence>
<keyword evidence="6" id="KW-1185">Reference proteome</keyword>
<feature type="compositionally biased region" description="Polar residues" evidence="1">
    <location>
        <begin position="339"/>
        <end position="349"/>
    </location>
</feature>
<reference evidence="4" key="2">
    <citation type="submission" date="2017-09" db="EMBL/GenBank/DDBJ databases">
        <authorList>
            <person name="Yu W.S."/>
            <person name="Kim M.-h."/>
            <person name="Kim J.-K."/>
            <person name="Lee K.-M."/>
            <person name="Hwang K.-J."/>
        </authorList>
    </citation>
    <scope>NUCLEOTIDE SEQUENCE</scope>
    <source>
        <strain evidence="4">32T</strain>
    </source>
</reference>
<dbReference type="InterPro" id="IPR022435">
    <property type="entry name" value="Surface-anchored_actinobac"/>
</dbReference>
<gene>
    <name evidence="4" type="ORF">COP05_00090</name>
    <name evidence="5" type="ORF">COP05_10900</name>
</gene>
<name>A0ABN5DKY7_9MICO</name>
<feature type="compositionally biased region" description="Low complexity" evidence="1">
    <location>
        <begin position="744"/>
        <end position="794"/>
    </location>
</feature>
<sequence>MWILRSTCATLAALTLALAPAFAGPDGDRTVQTNAHIDAPKVFWDKDAKTFQINSQSNGKTFPLDKTTNWVGRGYQDDGTQSYIFDVTKDPRLGFLGKEGDHLYMAPHSPGPGNTPIWSGFGADTAVPIEQFQDENFTIELTGFNGPGEMNMFNYSSYGNLPVTHLFSSHDKVSRAVWLDPGTHTHNFTTFTKPGRYELTYQASARKSDGTFTASKPTTLVWRVGGTNPADEKLGDVKTAYDKASGVTGESAPTFTIAPHTGKKKDGDERLTDLTFDAGNAEAEGTVVFYIDGYHLAEVPVKGGKATWSEMIGSQKSTFQAVFVPTKGAARWISAPLTSSTGQAATSTKDAGDFPTETPDSVATGFPKGEVKVSSRDVSVSAKAGDKDTLMKLSTKPADDSLTYHVSGGFYEKGSQFATCDVDAVSGPGRRSFDIDREACMGDKYDLRLTLEPLPRAAIGNTEVADFGPVTAKGKEISTQFSENGATGTPDAPEGGDASDPGAGDEGADGSLLNTPVTINNGHVDLRVMDVDGSFSVALGDDSRQHAKKSVLRTIDSTTLEVTKLAKAKREGNVLADKSYDVLGPKGSELYVLPQAQQQGRVWPGFSSEELDRDKYPEGATMTLTPVSAPEGGKWFAYTENLGTIQKMYATSEKASDIPLPPGTHMHTAWAFTKPGTYTIDVTAHAKQASNGERSVGDGEATAKTQRLTFVVGEQPGSDQGGDQGGAEGQDSSDENPDQPGNPAGDAGDSDGTGAEGDPAGAGASDAGGSAPAASDASGASDAGGDDLLGSLPRTGASVGLTVAAASALAAGGAALTRRRKAS</sequence>
<dbReference type="NCBIfam" id="NF038134">
    <property type="entry name" value="choice_anch_M"/>
    <property type="match status" value="2"/>
</dbReference>
<evidence type="ECO:0000256" key="1">
    <source>
        <dbReference type="SAM" id="MobiDB-lite"/>
    </source>
</evidence>
<feature type="signal peptide" evidence="3">
    <location>
        <begin position="1"/>
        <end position="23"/>
    </location>
</feature>
<feature type="transmembrane region" description="Helical" evidence="2">
    <location>
        <begin position="797"/>
        <end position="817"/>
    </location>
</feature>
<accession>A0ABN5DKY7</accession>
<keyword evidence="2" id="KW-0812">Transmembrane</keyword>